<evidence type="ECO:0000259" key="3">
    <source>
        <dbReference type="Pfam" id="PF13406"/>
    </source>
</evidence>
<dbReference type="InterPro" id="IPR043426">
    <property type="entry name" value="MltB-like"/>
</dbReference>
<dbReference type="PANTHER" id="PTHR30163">
    <property type="entry name" value="MEMBRANE-BOUND LYTIC MUREIN TRANSGLYCOSYLASE B"/>
    <property type="match status" value="1"/>
</dbReference>
<accession>A0A1G7Q5S0</accession>
<feature type="signal peptide" evidence="2">
    <location>
        <begin position="1"/>
        <end position="30"/>
    </location>
</feature>
<dbReference type="OrthoDB" id="9772911at2"/>
<dbReference type="InterPro" id="IPR031304">
    <property type="entry name" value="SLT_2"/>
</dbReference>
<organism evidence="4 5">
    <name type="scientific">Desulfovibrio legallii</name>
    <dbReference type="NCBI Taxonomy" id="571438"/>
    <lineage>
        <taxon>Bacteria</taxon>
        <taxon>Pseudomonadati</taxon>
        <taxon>Thermodesulfobacteriota</taxon>
        <taxon>Desulfovibrionia</taxon>
        <taxon>Desulfovibrionales</taxon>
        <taxon>Desulfovibrionaceae</taxon>
        <taxon>Desulfovibrio</taxon>
    </lineage>
</organism>
<gene>
    <name evidence="4" type="ORF">SAMN05192586_11938</name>
</gene>
<evidence type="ECO:0000256" key="2">
    <source>
        <dbReference type="SAM" id="SignalP"/>
    </source>
</evidence>
<feature type="domain" description="Transglycosylase SLT" evidence="3">
    <location>
        <begin position="91"/>
        <end position="328"/>
    </location>
</feature>
<feature type="region of interest" description="Disordered" evidence="1">
    <location>
        <begin position="36"/>
        <end position="57"/>
    </location>
</feature>
<dbReference type="GO" id="GO:0008933">
    <property type="term" value="F:peptidoglycan lytic transglycosylase activity"/>
    <property type="evidence" value="ECO:0007669"/>
    <property type="project" value="TreeGrafter"/>
</dbReference>
<keyword evidence="2" id="KW-0732">Signal</keyword>
<dbReference type="AlphaFoldDB" id="A0A1G7Q5S0"/>
<dbReference type="PANTHER" id="PTHR30163:SF9">
    <property type="entry name" value="MEMBRANE-BOUND LYTIC MUREIN TRANSGLYCOSYLASE B"/>
    <property type="match status" value="1"/>
</dbReference>
<reference evidence="5" key="1">
    <citation type="submission" date="2016-10" db="EMBL/GenBank/DDBJ databases">
        <authorList>
            <person name="Varghese N."/>
            <person name="Submissions S."/>
        </authorList>
    </citation>
    <scope>NUCLEOTIDE SEQUENCE [LARGE SCALE GENOMIC DNA]</scope>
    <source>
        <strain evidence="5">KHC7</strain>
    </source>
</reference>
<dbReference type="Pfam" id="PF13406">
    <property type="entry name" value="SLT_2"/>
    <property type="match status" value="1"/>
</dbReference>
<dbReference type="GO" id="GO:0009253">
    <property type="term" value="P:peptidoglycan catabolic process"/>
    <property type="evidence" value="ECO:0007669"/>
    <property type="project" value="TreeGrafter"/>
</dbReference>
<name>A0A1G7Q5S0_9BACT</name>
<protein>
    <submittedName>
        <fullName evidence="4">Membrane-bound lytic murein transglycosylase B</fullName>
    </submittedName>
</protein>
<dbReference type="Proteomes" id="UP000199355">
    <property type="component" value="Unassembled WGS sequence"/>
</dbReference>
<dbReference type="InterPro" id="IPR023346">
    <property type="entry name" value="Lysozyme-like_dom_sf"/>
</dbReference>
<feature type="chain" id="PRO_5011672457" evidence="2">
    <location>
        <begin position="31"/>
        <end position="359"/>
    </location>
</feature>
<dbReference type="EMBL" id="FNBX01000019">
    <property type="protein sequence ID" value="SDF93866.1"/>
    <property type="molecule type" value="Genomic_DNA"/>
</dbReference>
<dbReference type="Gene3D" id="1.10.530.10">
    <property type="match status" value="1"/>
</dbReference>
<proteinExistence type="predicted"/>
<sequence length="359" mass="38301">MPPCSFPACSAVVCRLCALLLCLLCTACGARESPEAAGLEETSLPAPRTAPRGASGAAQAAPAGAALAAVNPQPAAADLAAAAGVAPVWLPLAQRLAADGLSGPRVTALLQSLGPTASQSPMGRKMRELYQRRFFPKPPAPKPAQQYYKGVVTTANARLCRAFVAEHQADFAMAETRYGVPPSVAVALLFVETRLGKVLADVPENAFHTLASMAVSRSPQDIADWLPRMPGYEAHLDWFAETMPKRADWAYKETRALVEHMLRDNVPPEHLPGSIYGAVGLCQFMPSNIAVYGADGNGDGRVDLFDTPDAIASLANYLARHGWKPGLPRTRQHKILMAYNHSVVYANTILALADLVEKQ</sequence>
<evidence type="ECO:0000256" key="1">
    <source>
        <dbReference type="SAM" id="MobiDB-lite"/>
    </source>
</evidence>
<dbReference type="Gene3D" id="1.10.8.350">
    <property type="entry name" value="Bacterial muramidase"/>
    <property type="match status" value="1"/>
</dbReference>
<dbReference type="SUPFAM" id="SSF53955">
    <property type="entry name" value="Lysozyme-like"/>
    <property type="match status" value="1"/>
</dbReference>
<evidence type="ECO:0000313" key="4">
    <source>
        <dbReference type="EMBL" id="SDF93866.1"/>
    </source>
</evidence>
<evidence type="ECO:0000313" key="5">
    <source>
        <dbReference type="Proteomes" id="UP000199355"/>
    </source>
</evidence>
<dbReference type="STRING" id="571438.SAMN05192586_11938"/>
<keyword evidence="5" id="KW-1185">Reference proteome</keyword>
<dbReference type="CDD" id="cd13399">
    <property type="entry name" value="Slt35-like"/>
    <property type="match status" value="1"/>
</dbReference>